<dbReference type="InterPro" id="IPR000198">
    <property type="entry name" value="RhoGAP_dom"/>
</dbReference>
<feature type="region of interest" description="Disordered" evidence="1">
    <location>
        <begin position="1087"/>
        <end position="1160"/>
    </location>
</feature>
<dbReference type="SUPFAM" id="SSF48350">
    <property type="entry name" value="GTPase activation domain, GAP"/>
    <property type="match status" value="1"/>
</dbReference>
<feature type="region of interest" description="Disordered" evidence="1">
    <location>
        <begin position="494"/>
        <end position="767"/>
    </location>
</feature>
<dbReference type="Pfam" id="PF00620">
    <property type="entry name" value="RhoGAP"/>
    <property type="match status" value="1"/>
</dbReference>
<dbReference type="Gene3D" id="1.10.555.10">
    <property type="entry name" value="Rho GTPase activation protein"/>
    <property type="match status" value="1"/>
</dbReference>
<dbReference type="EMBL" id="MU865017">
    <property type="protein sequence ID" value="KAK4460196.1"/>
    <property type="molecule type" value="Genomic_DNA"/>
</dbReference>
<reference evidence="3" key="2">
    <citation type="submission" date="2023-06" db="EMBL/GenBank/DDBJ databases">
        <authorList>
            <consortium name="Lawrence Berkeley National Laboratory"/>
            <person name="Mondo S.J."/>
            <person name="Hensen N."/>
            <person name="Bonometti L."/>
            <person name="Westerberg I."/>
            <person name="Brannstrom I.O."/>
            <person name="Guillou S."/>
            <person name="Cros-Aarteil S."/>
            <person name="Calhoun S."/>
            <person name="Haridas S."/>
            <person name="Kuo A."/>
            <person name="Pangilinan J."/>
            <person name="Riley R."/>
            <person name="Labutti K."/>
            <person name="Andreopoulos B."/>
            <person name="Lipzen A."/>
            <person name="Chen C."/>
            <person name="Yanf M."/>
            <person name="Daum C."/>
            <person name="Ng V."/>
            <person name="Clum A."/>
            <person name="Steindorff A."/>
            <person name="Ohm R."/>
            <person name="Martin F."/>
            <person name="Silar P."/>
            <person name="Natvig D."/>
            <person name="Lalanne C."/>
            <person name="Gautier V."/>
            <person name="Ament-Velasquez S.L."/>
            <person name="Kruys A."/>
            <person name="Hutchinson M.I."/>
            <person name="Powell A.J."/>
            <person name="Barry K."/>
            <person name="Miller A.N."/>
            <person name="Grigoriev I.V."/>
            <person name="Debuchy R."/>
            <person name="Gladieux P."/>
            <person name="Thoren M.H."/>
            <person name="Johannesson H."/>
        </authorList>
    </citation>
    <scope>NUCLEOTIDE SEQUENCE</scope>
    <source>
        <strain evidence="3">PSN324</strain>
    </source>
</reference>
<dbReference type="GO" id="GO:0007165">
    <property type="term" value="P:signal transduction"/>
    <property type="evidence" value="ECO:0007669"/>
    <property type="project" value="InterPro"/>
</dbReference>
<evidence type="ECO:0000313" key="4">
    <source>
        <dbReference type="Proteomes" id="UP001321749"/>
    </source>
</evidence>
<feature type="compositionally biased region" description="Acidic residues" evidence="1">
    <location>
        <begin position="1095"/>
        <end position="1127"/>
    </location>
</feature>
<dbReference type="Proteomes" id="UP001321749">
    <property type="component" value="Unassembled WGS sequence"/>
</dbReference>
<proteinExistence type="predicted"/>
<gene>
    <name evidence="3" type="ORF">QBC42DRAFT_333228</name>
</gene>
<feature type="compositionally biased region" description="Basic and acidic residues" evidence="1">
    <location>
        <begin position="1128"/>
        <end position="1138"/>
    </location>
</feature>
<feature type="region of interest" description="Disordered" evidence="1">
    <location>
        <begin position="306"/>
        <end position="432"/>
    </location>
</feature>
<name>A0AAV9HH72_9PEZI</name>
<accession>A0AAV9HH72</accession>
<reference evidence="3" key="1">
    <citation type="journal article" date="2023" name="Mol. Phylogenet. Evol.">
        <title>Genome-scale phylogeny and comparative genomics of the fungal order Sordariales.</title>
        <authorList>
            <person name="Hensen N."/>
            <person name="Bonometti L."/>
            <person name="Westerberg I."/>
            <person name="Brannstrom I.O."/>
            <person name="Guillou S."/>
            <person name="Cros-Aarteil S."/>
            <person name="Calhoun S."/>
            <person name="Haridas S."/>
            <person name="Kuo A."/>
            <person name="Mondo S."/>
            <person name="Pangilinan J."/>
            <person name="Riley R."/>
            <person name="LaButti K."/>
            <person name="Andreopoulos B."/>
            <person name="Lipzen A."/>
            <person name="Chen C."/>
            <person name="Yan M."/>
            <person name="Daum C."/>
            <person name="Ng V."/>
            <person name="Clum A."/>
            <person name="Steindorff A."/>
            <person name="Ohm R.A."/>
            <person name="Martin F."/>
            <person name="Silar P."/>
            <person name="Natvig D.O."/>
            <person name="Lalanne C."/>
            <person name="Gautier V."/>
            <person name="Ament-Velasquez S.L."/>
            <person name="Kruys A."/>
            <person name="Hutchinson M.I."/>
            <person name="Powell A.J."/>
            <person name="Barry K."/>
            <person name="Miller A.N."/>
            <person name="Grigoriev I.V."/>
            <person name="Debuchy R."/>
            <person name="Gladieux P."/>
            <person name="Hiltunen Thoren M."/>
            <person name="Johannesson H."/>
        </authorList>
    </citation>
    <scope>NUCLEOTIDE SEQUENCE</scope>
    <source>
        <strain evidence="3">PSN324</strain>
    </source>
</reference>
<feature type="compositionally biased region" description="Basic and acidic residues" evidence="1">
    <location>
        <begin position="622"/>
        <end position="638"/>
    </location>
</feature>
<feature type="compositionally biased region" description="Polar residues" evidence="1">
    <location>
        <begin position="537"/>
        <end position="560"/>
    </location>
</feature>
<dbReference type="InterPro" id="IPR008936">
    <property type="entry name" value="Rho_GTPase_activation_prot"/>
</dbReference>
<evidence type="ECO:0000313" key="3">
    <source>
        <dbReference type="EMBL" id="KAK4460196.1"/>
    </source>
</evidence>
<dbReference type="PROSITE" id="PS50238">
    <property type="entry name" value="RHOGAP"/>
    <property type="match status" value="1"/>
</dbReference>
<feature type="compositionally biased region" description="Basic and acidic residues" evidence="1">
    <location>
        <begin position="935"/>
        <end position="948"/>
    </location>
</feature>
<evidence type="ECO:0000259" key="2">
    <source>
        <dbReference type="PROSITE" id="PS50238"/>
    </source>
</evidence>
<feature type="compositionally biased region" description="Basic residues" evidence="1">
    <location>
        <begin position="639"/>
        <end position="653"/>
    </location>
</feature>
<feature type="domain" description="Rho-GAP" evidence="2">
    <location>
        <begin position="29"/>
        <end position="292"/>
    </location>
</feature>
<dbReference type="SMART" id="SM00324">
    <property type="entry name" value="RhoGAP"/>
    <property type="match status" value="1"/>
</dbReference>
<evidence type="ECO:0000256" key="1">
    <source>
        <dbReference type="SAM" id="MobiDB-lite"/>
    </source>
</evidence>
<feature type="compositionally biased region" description="Low complexity" evidence="1">
    <location>
        <begin position="822"/>
        <end position="843"/>
    </location>
</feature>
<keyword evidence="4" id="KW-1185">Reference proteome</keyword>
<feature type="compositionally biased region" description="Polar residues" evidence="1">
    <location>
        <begin position="736"/>
        <end position="745"/>
    </location>
</feature>
<organism evidence="3 4">
    <name type="scientific">Cladorrhinum samala</name>
    <dbReference type="NCBI Taxonomy" id="585594"/>
    <lineage>
        <taxon>Eukaryota</taxon>
        <taxon>Fungi</taxon>
        <taxon>Dikarya</taxon>
        <taxon>Ascomycota</taxon>
        <taxon>Pezizomycotina</taxon>
        <taxon>Sordariomycetes</taxon>
        <taxon>Sordariomycetidae</taxon>
        <taxon>Sordariales</taxon>
        <taxon>Podosporaceae</taxon>
        <taxon>Cladorrhinum</taxon>
    </lineage>
</organism>
<feature type="compositionally biased region" description="Polar residues" evidence="1">
    <location>
        <begin position="854"/>
        <end position="891"/>
    </location>
</feature>
<feature type="compositionally biased region" description="Polar residues" evidence="1">
    <location>
        <begin position="901"/>
        <end position="920"/>
    </location>
</feature>
<dbReference type="AlphaFoldDB" id="A0AAV9HH72"/>
<feature type="compositionally biased region" description="Basic and acidic residues" evidence="1">
    <location>
        <begin position="415"/>
        <end position="430"/>
    </location>
</feature>
<protein>
    <submittedName>
        <fullName evidence="3">Rho-GTPase-activating protein</fullName>
    </submittedName>
</protein>
<feature type="compositionally biased region" description="Polar residues" evidence="1">
    <location>
        <begin position="567"/>
        <end position="576"/>
    </location>
</feature>
<feature type="region of interest" description="Disordered" evidence="1">
    <location>
        <begin position="811"/>
        <end position="989"/>
    </location>
</feature>
<dbReference type="CDD" id="cd00159">
    <property type="entry name" value="RhoGAP"/>
    <property type="match status" value="1"/>
</dbReference>
<feature type="compositionally biased region" description="Basic and acidic residues" evidence="1">
    <location>
        <begin position="722"/>
        <end position="732"/>
    </location>
</feature>
<feature type="compositionally biased region" description="Low complexity" evidence="1">
    <location>
        <begin position="949"/>
        <end position="958"/>
    </location>
</feature>
<feature type="compositionally biased region" description="Polar residues" evidence="1">
    <location>
        <begin position="654"/>
        <end position="664"/>
    </location>
</feature>
<comment type="caution">
    <text evidence="3">The sequence shown here is derived from an EMBL/GenBank/DDBJ whole genome shotgun (WGS) entry which is preliminary data.</text>
</comment>
<sequence length="1251" mass="136223">MHLMNTIKRDSLKDEDLQSLVRLCGKSMLYLPSEYAPCSLVLPTCFRATAQYLVQHAADTQGVFRIPGSIRVVNALYDYYCADGNADEISSTIRCPNLPPHIKASTHDVASTFKRLLAGIPGGILGSLSLFDALVAIHSQLKGDPEFPRTKQTKLRARLMALAIGTVRSQFRRELISAVFGLLCLIGRAAENTPREDEQGRPLPTADLMGYNALGIVFGPLLVGDLINAYTMRLANPDAGLVLFPVTPPNAKRERRKSKAFDENHPRSLSVDKIHVANGIAEMLIIHWREVVKHMKSLEVLKIGRDGPDTLENQATKKAGLRPSTSESFVIRKPTEWSSTRDTSRSFGRGDSPIPPSPTPEARRGSGGRPWRHGAARSALLVQRQRPKISAVRSSSQNRVCTKGSMPILSPTAEEPTHTDSELPKGHHAMDQMYGYPPPAMHFTAAMEEPRGLRENPPCRTGDVLVSSSNTGAAPPPCQTDSIAAMETTCDIPAQREIRGVSPSPTVPRRRLVVSKDSIRFTNNAPLPTKSRRGRPSQASGRGRVTSSDEQLGADSMSSTAKRDGTSRGSVGLSRSPTKHRRAKQSSQDRKSQSANGSLRLSRDTKRPMAQGIVNVTTPAAVEDKTLRDDKPRTDISKQKRSRLAAWRSKHRATSTGTESSAPRSASPHYLSFRSRKSHSGSGSSQGNQIILSEDPLAPVGDQIRPGDVGEGSVPRLSRNHIQGEHPEELGRKTPAISTPQQSPRKSPEKRSVDFTPASSNRLRPVKSVGSAVKAMAAMFESASKDESSFVPTPMQKISSLADLKPSGVLAQYTVNPPSPSKSPARSPTKSARSQSAHSSQRSCAPPVVPLRRSQGSAETILGTSRRTSSSDHSLNASNTAASAGTPQQMEAVSPGKGGSAYSTRAHTPVYTSRSNTPTLPEQHRRTESSPPLRGRSEYRGSLPKESESNTATATSESRPSHTPVRREPSIPGRQWAASRSPSFDPGLQQTEDADRLKTLALHAQIRALQRQLEVRTEEVNHLRRELDAQKDADFARLREQVIRTERECAMWRERAERAERRVRMFERVAKAARARYAASVAGSGDGAGEYLEGYLDDYGDEEEGGEAENEEEEEDGEDVYDEDEEGVAVRKDGERKTGSSTSYANHADEGVEEEKEEFTKRMRRAFRGMNQSTQSSAGIDDEVMDMRDGGDGLYLTGGSVVEGGHDVGVKSSLPGDYRSSMSDGEGNLSITAVNMWMAAEEIFSNGEGTG</sequence>